<proteinExistence type="predicted"/>
<evidence type="ECO:0000313" key="3">
    <source>
        <dbReference type="EMBL" id="PMD16750.1"/>
    </source>
</evidence>
<feature type="compositionally biased region" description="Low complexity" evidence="1">
    <location>
        <begin position="35"/>
        <end position="48"/>
    </location>
</feature>
<evidence type="ECO:0000259" key="2">
    <source>
        <dbReference type="Pfam" id="PF06985"/>
    </source>
</evidence>
<protein>
    <submittedName>
        <fullName evidence="3">HET-domain-containing protein</fullName>
    </submittedName>
</protein>
<accession>A0A2J6PRT9</accession>
<name>A0A2J6PRT9_9HELO</name>
<dbReference type="EMBL" id="KZ613503">
    <property type="protein sequence ID" value="PMD16750.1"/>
    <property type="molecule type" value="Genomic_DNA"/>
</dbReference>
<dbReference type="InterPro" id="IPR010730">
    <property type="entry name" value="HET"/>
</dbReference>
<sequence>MLFQTGSSRRKAAALGSGPEIPAVDLEKRHPTPPSRSSSLPPERSTSPWNKVKNQLKRNGDHRFVYEPLAPGQIRLVRVKHDFFRSRLRGEFINASFDSLPKYRAISYCWGNGGATERIWFGDHEYLQVTKSAIAVLGAVIDSGSKEHVWIDALCIDQENTAEKNSQVLLMGDIYNAAASTLGWLGEAADDSDRAISFLKTLRDEMEKYDIRKLNPLHKQSEVAKYPSFKETDTPDWIALQKFLQRPWFTRIWVIQEMVLSVNTVVMCGRKTVKYDVLISVVWTLASRGLINFTYIRPKDPKDFAQFQPPAGVEGILATFSIAKHREARMPHSLQELLLFCRGFEATDNRDIIFALLGIASESGNHVLPPSYGSSVEEVFTMWTRDLMISDNLLTLLHAAGIGNPRVLKKLPSWVPDLTVKFESSDAKTTVFGQKAFAGLYKAGGAFEVSVRSDYERNQLIVKGEIIDTVDYVAPPRPAVRDHEEVSIMRPDRIRRNKWAQDTMALIKSLLPYPTGESFHDVYWRTLIANMDLDMTVPPPGFFDNFDRYIEWDELAVDCKSRDETRERGEAAGITLEDRVKHSKFDFSTPHVGNRVLFTTSFGYAGLGPPEFEKGDLICIVHGAAAPFLLRKSTGPPIEDDESAEGQEDQTYVLVGECYIHGLMDGEGMIVGQARDIVLV</sequence>
<reference evidence="3 4" key="1">
    <citation type="submission" date="2016-05" db="EMBL/GenBank/DDBJ databases">
        <title>A degradative enzymes factory behind the ericoid mycorrhizal symbiosis.</title>
        <authorList>
            <consortium name="DOE Joint Genome Institute"/>
            <person name="Martino E."/>
            <person name="Morin E."/>
            <person name="Grelet G."/>
            <person name="Kuo A."/>
            <person name="Kohler A."/>
            <person name="Daghino S."/>
            <person name="Barry K."/>
            <person name="Choi C."/>
            <person name="Cichocki N."/>
            <person name="Clum A."/>
            <person name="Copeland A."/>
            <person name="Hainaut M."/>
            <person name="Haridas S."/>
            <person name="Labutti K."/>
            <person name="Lindquist E."/>
            <person name="Lipzen A."/>
            <person name="Khouja H.-R."/>
            <person name="Murat C."/>
            <person name="Ohm R."/>
            <person name="Olson A."/>
            <person name="Spatafora J."/>
            <person name="Veneault-Fourrey C."/>
            <person name="Henrissat B."/>
            <person name="Grigoriev I."/>
            <person name="Martin F."/>
            <person name="Perotto S."/>
        </authorList>
    </citation>
    <scope>NUCLEOTIDE SEQUENCE [LARGE SCALE GENOMIC DNA]</scope>
    <source>
        <strain evidence="3 4">UAMH 7357</strain>
    </source>
</reference>
<organism evidence="3 4">
    <name type="scientific">Hyaloscypha hepaticicola</name>
    <dbReference type="NCBI Taxonomy" id="2082293"/>
    <lineage>
        <taxon>Eukaryota</taxon>
        <taxon>Fungi</taxon>
        <taxon>Dikarya</taxon>
        <taxon>Ascomycota</taxon>
        <taxon>Pezizomycotina</taxon>
        <taxon>Leotiomycetes</taxon>
        <taxon>Helotiales</taxon>
        <taxon>Hyaloscyphaceae</taxon>
        <taxon>Hyaloscypha</taxon>
    </lineage>
</organism>
<dbReference type="Pfam" id="PF06985">
    <property type="entry name" value="HET"/>
    <property type="match status" value="1"/>
</dbReference>
<dbReference type="Pfam" id="PF26639">
    <property type="entry name" value="Het-6_barrel"/>
    <property type="match status" value="1"/>
</dbReference>
<evidence type="ECO:0000256" key="1">
    <source>
        <dbReference type="SAM" id="MobiDB-lite"/>
    </source>
</evidence>
<keyword evidence="4" id="KW-1185">Reference proteome</keyword>
<dbReference type="Proteomes" id="UP000235672">
    <property type="component" value="Unassembled WGS sequence"/>
</dbReference>
<evidence type="ECO:0000313" key="4">
    <source>
        <dbReference type="Proteomes" id="UP000235672"/>
    </source>
</evidence>
<dbReference type="STRING" id="1745343.A0A2J6PRT9"/>
<dbReference type="AlphaFoldDB" id="A0A2J6PRT9"/>
<feature type="region of interest" description="Disordered" evidence="1">
    <location>
        <begin position="1"/>
        <end position="50"/>
    </location>
</feature>
<feature type="domain" description="Heterokaryon incompatibility" evidence="2">
    <location>
        <begin position="103"/>
        <end position="257"/>
    </location>
</feature>
<dbReference type="InterPro" id="IPR052895">
    <property type="entry name" value="HetReg/Transcr_Mod"/>
</dbReference>
<dbReference type="PANTHER" id="PTHR24148:SF64">
    <property type="entry name" value="HETEROKARYON INCOMPATIBILITY DOMAIN-CONTAINING PROTEIN"/>
    <property type="match status" value="1"/>
</dbReference>
<dbReference type="OrthoDB" id="2157530at2759"/>
<gene>
    <name evidence="3" type="ORF">NA56DRAFT_649056</name>
</gene>
<dbReference type="PANTHER" id="PTHR24148">
    <property type="entry name" value="ANKYRIN REPEAT DOMAIN-CONTAINING PROTEIN 39 HOMOLOG-RELATED"/>
    <property type="match status" value="1"/>
</dbReference>